<dbReference type="InterPro" id="IPR018247">
    <property type="entry name" value="EF_Hand_1_Ca_BS"/>
</dbReference>
<dbReference type="EC" id="3.1.4.11" evidence="6"/>
<dbReference type="Gene3D" id="2.30.29.30">
    <property type="entry name" value="Pleckstrin-homology domain (PH domain)/Phosphotyrosine-binding domain (PTB)"/>
    <property type="match status" value="1"/>
</dbReference>
<dbReference type="PROSITE" id="PS50007">
    <property type="entry name" value="PIPLC_X_DOMAIN"/>
    <property type="match status" value="1"/>
</dbReference>
<evidence type="ECO:0000256" key="1">
    <source>
        <dbReference type="ARBA" id="ARBA00004496"/>
    </source>
</evidence>
<dbReference type="InterPro" id="IPR015359">
    <property type="entry name" value="PLC_EF-hand-like"/>
</dbReference>
<dbReference type="Pfam" id="PF09279">
    <property type="entry name" value="EF-hand_like"/>
    <property type="match status" value="1"/>
</dbReference>
<evidence type="ECO:0000256" key="2">
    <source>
        <dbReference type="ARBA" id="ARBA00022490"/>
    </source>
</evidence>
<organism evidence="9 10">
    <name type="scientific">Tigriopus californicus</name>
    <name type="common">Marine copepod</name>
    <dbReference type="NCBI Taxonomy" id="6832"/>
    <lineage>
        <taxon>Eukaryota</taxon>
        <taxon>Metazoa</taxon>
        <taxon>Ecdysozoa</taxon>
        <taxon>Arthropoda</taxon>
        <taxon>Crustacea</taxon>
        <taxon>Multicrustacea</taxon>
        <taxon>Hexanauplia</taxon>
        <taxon>Copepoda</taxon>
        <taxon>Harpacticoida</taxon>
        <taxon>Harpacticidae</taxon>
        <taxon>Tigriopus</taxon>
    </lineage>
</organism>
<dbReference type="SUPFAM" id="SSF50729">
    <property type="entry name" value="PH domain-like"/>
    <property type="match status" value="1"/>
</dbReference>
<reference evidence="9 10" key="1">
    <citation type="journal article" date="2018" name="Nat. Ecol. Evol.">
        <title>Genomic signatures of mitonuclear coevolution across populations of Tigriopus californicus.</title>
        <authorList>
            <person name="Barreto F.S."/>
            <person name="Watson E.T."/>
            <person name="Lima T.G."/>
            <person name="Willett C.S."/>
            <person name="Edmands S."/>
            <person name="Li W."/>
            <person name="Burton R.S."/>
        </authorList>
    </citation>
    <scope>NUCLEOTIDE SEQUENCE [LARGE SCALE GENOMIC DNA]</scope>
    <source>
        <strain evidence="9 10">San Diego</strain>
    </source>
</reference>
<dbReference type="PANTHER" id="PTHR10336:SF209">
    <property type="entry name" value="PHOSPHOINOSITIDE PHOSPHOLIPASE C"/>
    <property type="match status" value="1"/>
</dbReference>
<dbReference type="InterPro" id="IPR001192">
    <property type="entry name" value="PI-PLC_fam"/>
</dbReference>
<evidence type="ECO:0000256" key="5">
    <source>
        <dbReference type="ARBA" id="ARBA00023674"/>
    </source>
</evidence>
<dbReference type="PANTHER" id="PTHR10336">
    <property type="entry name" value="PHOSPHOINOSITIDE-SPECIFIC PHOSPHOLIPASE C FAMILY PROTEIN"/>
    <property type="match status" value="1"/>
</dbReference>
<dbReference type="GO" id="GO:0005509">
    <property type="term" value="F:calcium ion binding"/>
    <property type="evidence" value="ECO:0007669"/>
    <property type="project" value="InterPro"/>
</dbReference>
<evidence type="ECO:0000313" key="9">
    <source>
        <dbReference type="EMBL" id="TRY67919.1"/>
    </source>
</evidence>
<name>A0A553NRA5_TIGCA</name>
<accession>A0A553NRA5</accession>
<dbReference type="Gene3D" id="1.10.238.10">
    <property type="entry name" value="EF-hand"/>
    <property type="match status" value="2"/>
</dbReference>
<dbReference type="STRING" id="6832.A0A553NRA5"/>
<keyword evidence="2" id="KW-0963">Cytoplasm</keyword>
<dbReference type="FunFam" id="1.10.238.10:FF:000005">
    <property type="entry name" value="Phosphoinositide phospholipase C"/>
    <property type="match status" value="1"/>
</dbReference>
<keyword evidence="4" id="KW-0807">Transducer</keyword>
<dbReference type="SUPFAM" id="SSF51695">
    <property type="entry name" value="PLC-like phosphodiesterases"/>
    <property type="match status" value="1"/>
</dbReference>
<dbReference type="GO" id="GO:0005737">
    <property type="term" value="C:cytoplasm"/>
    <property type="evidence" value="ECO:0007669"/>
    <property type="project" value="UniProtKB-SubCell"/>
</dbReference>
<proteinExistence type="predicted"/>
<dbReference type="PRINTS" id="PR00390">
    <property type="entry name" value="PHPHLIPASEC"/>
</dbReference>
<dbReference type="GO" id="GO:0005886">
    <property type="term" value="C:plasma membrane"/>
    <property type="evidence" value="ECO:0007669"/>
    <property type="project" value="TreeGrafter"/>
</dbReference>
<dbReference type="AlphaFoldDB" id="A0A553NRA5"/>
<feature type="region of interest" description="Disordered" evidence="7">
    <location>
        <begin position="1"/>
        <end position="30"/>
    </location>
</feature>
<dbReference type="OMA" id="NSWVANI"/>
<keyword evidence="3" id="KW-0106">Calcium</keyword>
<evidence type="ECO:0000256" key="7">
    <source>
        <dbReference type="SAM" id="MobiDB-lite"/>
    </source>
</evidence>
<dbReference type="SUPFAM" id="SSF47473">
    <property type="entry name" value="EF-hand"/>
    <property type="match status" value="1"/>
</dbReference>
<comment type="catalytic activity">
    <reaction evidence="5">
        <text>a 1,2-diacyl-sn-glycero-3-phospho-(1D-myo-inositol-4,5-bisphosphate) + H2O = 1D-myo-inositol 1,4,5-trisphosphate + a 1,2-diacyl-sn-glycerol + H(+)</text>
        <dbReference type="Rhea" id="RHEA:33179"/>
        <dbReference type="ChEBI" id="CHEBI:15377"/>
        <dbReference type="ChEBI" id="CHEBI:15378"/>
        <dbReference type="ChEBI" id="CHEBI:17815"/>
        <dbReference type="ChEBI" id="CHEBI:58456"/>
        <dbReference type="ChEBI" id="CHEBI:203600"/>
        <dbReference type="EC" id="3.1.4.11"/>
    </reaction>
    <physiologicalReaction direction="left-to-right" evidence="5">
        <dbReference type="Rhea" id="RHEA:33180"/>
    </physiologicalReaction>
</comment>
<evidence type="ECO:0000259" key="8">
    <source>
        <dbReference type="PROSITE" id="PS50222"/>
    </source>
</evidence>
<evidence type="ECO:0000256" key="4">
    <source>
        <dbReference type="ARBA" id="ARBA00023224"/>
    </source>
</evidence>
<evidence type="ECO:0000256" key="6">
    <source>
        <dbReference type="RuleBase" id="RU361133"/>
    </source>
</evidence>
<feature type="compositionally biased region" description="Basic and acidic residues" evidence="7">
    <location>
        <begin position="1"/>
        <end position="10"/>
    </location>
</feature>
<keyword evidence="6" id="KW-0443">Lipid metabolism</keyword>
<dbReference type="Gene3D" id="3.20.20.190">
    <property type="entry name" value="Phosphatidylinositol (PI) phosphodiesterase"/>
    <property type="match status" value="1"/>
</dbReference>
<dbReference type="EMBL" id="VCGU01000011">
    <property type="protein sequence ID" value="TRY67919.1"/>
    <property type="molecule type" value="Genomic_DNA"/>
</dbReference>
<dbReference type="InterPro" id="IPR000909">
    <property type="entry name" value="PLipase_C_PInositol-sp_X_dom"/>
</dbReference>
<feature type="domain" description="EF-hand" evidence="8">
    <location>
        <begin position="232"/>
        <end position="267"/>
    </location>
</feature>
<dbReference type="InterPro" id="IPR017946">
    <property type="entry name" value="PLC-like_Pdiesterase_TIM-brl"/>
</dbReference>
<dbReference type="PROSITE" id="PS50222">
    <property type="entry name" value="EF_HAND_2"/>
    <property type="match status" value="1"/>
</dbReference>
<keyword evidence="6" id="KW-0442">Lipid degradation</keyword>
<dbReference type="InterPro" id="IPR011992">
    <property type="entry name" value="EF-hand-dom_pair"/>
</dbReference>
<dbReference type="GO" id="GO:0004435">
    <property type="term" value="F:phosphatidylinositol-4,5-bisphosphate phospholipase C activity"/>
    <property type="evidence" value="ECO:0007669"/>
    <property type="project" value="UniProtKB-EC"/>
</dbReference>
<dbReference type="InterPro" id="IPR011993">
    <property type="entry name" value="PH-like_dom_sf"/>
</dbReference>
<keyword evidence="10" id="KW-1185">Reference proteome</keyword>
<comment type="subcellular location">
    <subcellularLocation>
        <location evidence="1">Cytoplasm</location>
    </subcellularLocation>
</comment>
<evidence type="ECO:0000313" key="10">
    <source>
        <dbReference type="Proteomes" id="UP000318571"/>
    </source>
</evidence>
<dbReference type="Pfam" id="PF00388">
    <property type="entry name" value="PI-PLC-X"/>
    <property type="match status" value="1"/>
</dbReference>
<dbReference type="GO" id="GO:0016042">
    <property type="term" value="P:lipid catabolic process"/>
    <property type="evidence" value="ECO:0007669"/>
    <property type="project" value="UniProtKB-KW"/>
</dbReference>
<evidence type="ECO:0000256" key="3">
    <source>
        <dbReference type="ARBA" id="ARBA00022837"/>
    </source>
</evidence>
<comment type="caution">
    <text evidence="9">The sequence shown here is derived from an EMBL/GenBank/DDBJ whole genome shotgun (WGS) entry which is preliminary data.</text>
</comment>
<keyword evidence="6" id="KW-0378">Hydrolase</keyword>
<protein>
    <recommendedName>
        <fullName evidence="6">Phosphoinositide phospholipase C</fullName>
        <ecNumber evidence="6">3.1.4.11</ecNumber>
    </recommendedName>
</protein>
<dbReference type="PROSITE" id="PS00018">
    <property type="entry name" value="EF_HAND_1"/>
    <property type="match status" value="1"/>
</dbReference>
<dbReference type="SMART" id="SM00148">
    <property type="entry name" value="PLCXc"/>
    <property type="match status" value="1"/>
</dbReference>
<dbReference type="Proteomes" id="UP000318571">
    <property type="component" value="Chromosome 4"/>
</dbReference>
<gene>
    <name evidence="9" type="ORF">TCAL_10466</name>
</gene>
<dbReference type="GO" id="GO:0035556">
    <property type="term" value="P:intracellular signal transduction"/>
    <property type="evidence" value="ECO:0007669"/>
    <property type="project" value="InterPro"/>
</dbReference>
<dbReference type="InterPro" id="IPR002048">
    <property type="entry name" value="EF_hand_dom"/>
</dbReference>
<sequence length="458" mass="52399">MEPVDEKGEFSDCSAPSTPEIGLGSGSPPFHVPSPRLLRFKSVRTKPKSFSAWKESVRSACSDDDLEILVRGCYLWKIRKKTFQGITCYRRRFYLNLDTLSVEYVSEPRRFSLTFAKDTNLLSSSPAVEMPATPPIVIPDSDSKHSIDIANIVEVRRGFATDTFNVVEKKAHTFKALATCLKAENCFSLIFDSHYRTPSLDLVAEDQKICNSWVANISRIINATKSIEIQKDYELYLRNQFHTADENHNGNLTLNEFSGLLQQLNINLTEKEICAIFDEVNTNRTEIDGEQVIDEQEFLEFYHNLLERDELIEIFQNYSYCYDGLAMTLSELKKFLEIEQHCVADDEECRQIINEFEPCGSRRSRLLLSPEGFSRFFMFSDSNDLIDHSKIEHVYQNMNHSLSHYFISTSHNTYLVGNQVTSESSIDGYIRALKAGCRCVELGTNPFIANETSFPFTL</sequence>